<gene>
    <name evidence="2" type="ORF">EV421DRAFT_1896424</name>
</gene>
<evidence type="ECO:0000313" key="2">
    <source>
        <dbReference type="EMBL" id="KAK0454505.1"/>
    </source>
</evidence>
<evidence type="ECO:0000313" key="3">
    <source>
        <dbReference type="Proteomes" id="UP001175226"/>
    </source>
</evidence>
<feature type="compositionally biased region" description="Basic residues" evidence="1">
    <location>
        <begin position="326"/>
        <end position="337"/>
    </location>
</feature>
<feature type="compositionally biased region" description="Polar residues" evidence="1">
    <location>
        <begin position="144"/>
        <end position="155"/>
    </location>
</feature>
<protein>
    <submittedName>
        <fullName evidence="2">Uncharacterized protein</fullName>
    </submittedName>
</protein>
<dbReference type="EMBL" id="JAUEPT010000002">
    <property type="protein sequence ID" value="KAK0454505.1"/>
    <property type="molecule type" value="Genomic_DNA"/>
</dbReference>
<accession>A0AA39N280</accession>
<dbReference type="Proteomes" id="UP001175226">
    <property type="component" value="Unassembled WGS sequence"/>
</dbReference>
<organism evidence="2 3">
    <name type="scientific">Armillaria borealis</name>
    <dbReference type="NCBI Taxonomy" id="47425"/>
    <lineage>
        <taxon>Eukaryota</taxon>
        <taxon>Fungi</taxon>
        <taxon>Dikarya</taxon>
        <taxon>Basidiomycota</taxon>
        <taxon>Agaricomycotina</taxon>
        <taxon>Agaricomycetes</taxon>
        <taxon>Agaricomycetidae</taxon>
        <taxon>Agaricales</taxon>
        <taxon>Marasmiineae</taxon>
        <taxon>Physalacriaceae</taxon>
        <taxon>Armillaria</taxon>
    </lineage>
</organism>
<sequence length="923" mass="102913">MPVSLTLEDEVVMDLCGTIPSLLFTLDCNHAAAGPLHALLLALTQKIARNEDGILSTSVAVNTKNSHVGMRPEHDQSRLGIPHSNPIKLETKQWRQEIAADAPSDCYTMAKRSRYTDRNGMSGRTPPFSHTTVENDEDDDATAVANSLPHTNSRLVTPLKSSRSDSSSVSFPTSALERTSPATTTVDNDEDDDATVVARSSPSIDSPLVTPLKSSRHNISSVIRVRSTNSGTHRLPESRSSYVIHDDSIGDATAPTGSCGTELDKNNDVCIHFERAEHHSICTGNSSGSNWDSGQRKSMRLQPRIQRDPDHGPDQPGDGAEFVGRGKGKCDKRKGNKKCKSLSYRSNACVGKNMIRQGKPTEGRPNWMDTMTLPPPNTSALQLLTKLSTVSSDSTSTTVLNDLIHHLVCTPCIALDCEDWSLAGIAACCHSLQKVDSFNNYKMMWLYFQYRKAAIADGGWGPSIADFAQMAKTECTMFQSWYSEGVRLLYLAAAGTPYIFFLLAAAGMHYDVCHPKYSSMEDISGLAVSLHRPESGTPSYKLVTCLIIACLQMTMETVNAVDTPWMKITLWNTAEKEWQEHLFSNHKFIQSVLDDVRVNGVHCQIAPVYTIHTKFKVPKNHCPFNADEAPAWTAAEHGKAALARPVTSLKHLEAELEHYYTDASEKKDPDRYLCIDTSICEGQTVVICDADAEPVAAIIPNMLSNLLHLRDSVVAQLQSTWNGEFEQDKSDHEGYRYYCWHGDWWNQYTERGYEVPKDANPYYTMREGRTTVHFQNIFQDIMKFVDEHIRKLLPDIYKELTVFMDHLPLNERSAAYLFSGFVINVRVATNGHRDSFDKIICVVVPFGEWEGGELCLYEAGHVLQLKPWDVVIFPSGRITHFNLHFTGLQGSLVLHSDNRGDSWASGQDEMAFEYNGWAHHVAR</sequence>
<dbReference type="AlphaFoldDB" id="A0AA39N280"/>
<feature type="region of interest" description="Disordered" evidence="1">
    <location>
        <begin position="116"/>
        <end position="212"/>
    </location>
</feature>
<feature type="compositionally biased region" description="Low complexity" evidence="1">
    <location>
        <begin position="164"/>
        <end position="174"/>
    </location>
</feature>
<reference evidence="2" key="1">
    <citation type="submission" date="2023-06" db="EMBL/GenBank/DDBJ databases">
        <authorList>
            <consortium name="Lawrence Berkeley National Laboratory"/>
            <person name="Ahrendt S."/>
            <person name="Sahu N."/>
            <person name="Indic B."/>
            <person name="Wong-Bajracharya J."/>
            <person name="Merenyi Z."/>
            <person name="Ke H.-M."/>
            <person name="Monk M."/>
            <person name="Kocsube S."/>
            <person name="Drula E."/>
            <person name="Lipzen A."/>
            <person name="Balint B."/>
            <person name="Henrissat B."/>
            <person name="Andreopoulos B."/>
            <person name="Martin F.M."/>
            <person name="Harder C.B."/>
            <person name="Rigling D."/>
            <person name="Ford K.L."/>
            <person name="Foster G.D."/>
            <person name="Pangilinan J."/>
            <person name="Papanicolaou A."/>
            <person name="Barry K."/>
            <person name="LaButti K."/>
            <person name="Viragh M."/>
            <person name="Koriabine M."/>
            <person name="Yan M."/>
            <person name="Riley R."/>
            <person name="Champramary S."/>
            <person name="Plett K.L."/>
            <person name="Tsai I.J."/>
            <person name="Slot J."/>
            <person name="Sipos G."/>
            <person name="Plett J."/>
            <person name="Nagy L.G."/>
            <person name="Grigoriev I.V."/>
        </authorList>
    </citation>
    <scope>NUCLEOTIDE SEQUENCE</scope>
    <source>
        <strain evidence="2">FPL87.14</strain>
    </source>
</reference>
<proteinExistence type="predicted"/>
<evidence type="ECO:0000256" key="1">
    <source>
        <dbReference type="SAM" id="MobiDB-lite"/>
    </source>
</evidence>
<feature type="compositionally biased region" description="Polar residues" evidence="1">
    <location>
        <begin position="176"/>
        <end position="186"/>
    </location>
</feature>
<comment type="caution">
    <text evidence="2">The sequence shown here is derived from an EMBL/GenBank/DDBJ whole genome shotgun (WGS) entry which is preliminary data.</text>
</comment>
<feature type="compositionally biased region" description="Polar residues" evidence="1">
    <location>
        <begin position="282"/>
        <end position="293"/>
    </location>
</feature>
<dbReference type="Gene3D" id="3.60.130.30">
    <property type="match status" value="1"/>
</dbReference>
<keyword evidence="3" id="KW-1185">Reference proteome</keyword>
<feature type="region of interest" description="Disordered" evidence="1">
    <location>
        <begin position="281"/>
        <end position="337"/>
    </location>
</feature>
<name>A0AA39N280_9AGAR</name>